<dbReference type="Pfam" id="PF05655">
    <property type="entry name" value="AvrD"/>
    <property type="match status" value="1"/>
</dbReference>
<sequence length="298" mass="34238">MSITVDYLLGDNKNRYFGRGHKRTTYEVKLKNILEGVGSLHQEGLWSSKQSEMIQQHLSTLNGIVLAHLFGSEILKRMGVSLNQYRLSHFEIKSGIKAIEELVNLKLELQNFKMTNQVIEFDCLVMDMKVCLGYQLLEYKENVVTIGEQGRDFLSTHLRDRQHDIYDVEFSDNSISCKAEQVLIKDIEYSGVGSLEKKYYSLLELLIIFSQMAEMLAYHIEEISREESNTMWMKQVSADLNSPILNGVVELSGSVSKNRLLKIREEHWKVYEMSGYDVDHKVVFKSKIAQKLPDGGGQ</sequence>
<dbReference type="RefSeq" id="WP_155719333.1">
    <property type="nucleotide sequence ID" value="NZ_KQ970265.1"/>
</dbReference>
<dbReference type="OrthoDB" id="4919083at2"/>
<name>A0A139Q2I5_STRMT</name>
<protein>
    <submittedName>
        <fullName evidence="1">Avirulence D protein</fullName>
    </submittedName>
</protein>
<dbReference type="EMBL" id="LQOA01000052">
    <property type="protein sequence ID" value="KXT96749.1"/>
    <property type="molecule type" value="Genomic_DNA"/>
</dbReference>
<dbReference type="Proteomes" id="UP000070136">
    <property type="component" value="Unassembled WGS sequence"/>
</dbReference>
<reference evidence="1 2" key="1">
    <citation type="submission" date="2016-01" db="EMBL/GenBank/DDBJ databases">
        <title>Highly variable Streptococcus oralis are common among viridans streptococci isolated from primates.</title>
        <authorList>
            <person name="Denapaite D."/>
            <person name="Rieger M."/>
            <person name="Koendgen S."/>
            <person name="Brueckner R."/>
            <person name="Ochigava I."/>
            <person name="Kappeler P."/>
            <person name="Maetz-Rensing K."/>
            <person name="Leendertz F."/>
            <person name="Hakenbeck R."/>
        </authorList>
    </citation>
    <scope>NUCLEOTIDE SEQUENCE [LARGE SCALE GENOMIC DNA]</scope>
    <source>
        <strain evidence="1 2">DD28</strain>
    </source>
</reference>
<evidence type="ECO:0000313" key="2">
    <source>
        <dbReference type="Proteomes" id="UP000070136"/>
    </source>
</evidence>
<dbReference type="PATRIC" id="fig|28037.234.peg.2058"/>
<accession>A0A139Q2I5</accession>
<evidence type="ECO:0000313" key="1">
    <source>
        <dbReference type="EMBL" id="KXT96749.1"/>
    </source>
</evidence>
<proteinExistence type="predicted"/>
<comment type="caution">
    <text evidence="1">The sequence shown here is derived from an EMBL/GenBank/DDBJ whole genome shotgun (WGS) entry which is preliminary data.</text>
</comment>
<dbReference type="AlphaFoldDB" id="A0A139Q2I5"/>
<organism evidence="1 2">
    <name type="scientific">Streptococcus mitis</name>
    <dbReference type="NCBI Taxonomy" id="28037"/>
    <lineage>
        <taxon>Bacteria</taxon>
        <taxon>Bacillati</taxon>
        <taxon>Bacillota</taxon>
        <taxon>Bacilli</taxon>
        <taxon>Lactobacillales</taxon>
        <taxon>Streptococcaceae</taxon>
        <taxon>Streptococcus</taxon>
        <taxon>Streptococcus mitis group</taxon>
    </lineage>
</organism>
<dbReference type="InterPro" id="IPR008799">
    <property type="entry name" value="Pseudomon_AvrD"/>
</dbReference>
<gene>
    <name evidence="1" type="ORF">SMIDD28_01970</name>
</gene>